<reference evidence="1 2" key="1">
    <citation type="submission" date="2018-06" db="EMBL/GenBank/DDBJ databases">
        <authorList>
            <consortium name="Pathogen Informatics"/>
            <person name="Doyle S."/>
        </authorList>
    </citation>
    <scope>NUCLEOTIDE SEQUENCE [LARGE SCALE GENOMIC DNA]</scope>
    <source>
        <strain evidence="1 2">NCTC10738</strain>
    </source>
</reference>
<dbReference type="Proteomes" id="UP000254069">
    <property type="component" value="Unassembled WGS sequence"/>
</dbReference>
<dbReference type="AlphaFoldDB" id="A0A379ZEC3"/>
<evidence type="ECO:0000313" key="1">
    <source>
        <dbReference type="EMBL" id="SUI59984.1"/>
    </source>
</evidence>
<organism evidence="1 2">
    <name type="scientific">Shewanella algae</name>
    <dbReference type="NCBI Taxonomy" id="38313"/>
    <lineage>
        <taxon>Bacteria</taxon>
        <taxon>Pseudomonadati</taxon>
        <taxon>Pseudomonadota</taxon>
        <taxon>Gammaproteobacteria</taxon>
        <taxon>Alteromonadales</taxon>
        <taxon>Shewanellaceae</taxon>
        <taxon>Shewanella</taxon>
    </lineage>
</organism>
<evidence type="ECO:0000313" key="2">
    <source>
        <dbReference type="Proteomes" id="UP000254069"/>
    </source>
</evidence>
<dbReference type="RefSeq" id="WP_107110826.1">
    <property type="nucleotide sequence ID" value="NZ_CP068229.1"/>
</dbReference>
<dbReference type="GO" id="GO:0016740">
    <property type="term" value="F:transferase activity"/>
    <property type="evidence" value="ECO:0007669"/>
    <property type="project" value="UniProtKB-KW"/>
</dbReference>
<name>A0A379ZEC3_9GAMM</name>
<keyword evidence="1" id="KW-0808">Transferase</keyword>
<proteinExistence type="predicted"/>
<accession>A0A379ZEC3</accession>
<sequence>MTDNSSDEAQRREHLRISLRLGNDADFLLDCDGMTVQLGHWHWWRPGKLGLGNIKDISRGGVGLISACRLHQGMKLKLLLNDDLVLPISITHGRQLYGPLWFYGGRYLELSTEDLYRALRLVQQHRRKLRQGRRQPALEP</sequence>
<protein>
    <submittedName>
        <fullName evidence="1">Predicted glycosyltransferase</fullName>
    </submittedName>
</protein>
<gene>
    <name evidence="1" type="ORF">NCTC10738_01520</name>
</gene>
<keyword evidence="2" id="KW-1185">Reference proteome</keyword>
<dbReference type="EMBL" id="UGYO01000001">
    <property type="protein sequence ID" value="SUI59984.1"/>
    <property type="molecule type" value="Genomic_DNA"/>
</dbReference>